<dbReference type="EMBL" id="CP016428">
    <property type="protein sequence ID" value="ANW05034.1"/>
    <property type="molecule type" value="Genomic_DNA"/>
</dbReference>
<reference evidence="1 2" key="1">
    <citation type="submission" date="2016-07" db="EMBL/GenBank/DDBJ databases">
        <title>Complete genome sequence of Bradyrhizobium icense LMTR 13T, a potential inoculant strain isolated from lima bean (Phaseolus lunatus) in Peru.</title>
        <authorList>
            <person name="Ormeno-Orrillo E."/>
            <person name="Duran D."/>
            <person name="Rogel M.A."/>
            <person name="Rey L."/>
            <person name="Imperial J."/>
            <person name="Ruiz-Argueso T."/>
            <person name="Martinez-Romero E."/>
        </authorList>
    </citation>
    <scope>NUCLEOTIDE SEQUENCE [LARGE SCALE GENOMIC DNA]</scope>
    <source>
        <strain evidence="1 2">LMTR 13</strain>
    </source>
</reference>
<dbReference type="KEGG" id="bic:LMTR13_37780"/>
<evidence type="ECO:0000313" key="2">
    <source>
        <dbReference type="Proteomes" id="UP000092839"/>
    </source>
</evidence>
<dbReference type="InterPro" id="IPR016541">
    <property type="entry name" value="UCP008505"/>
</dbReference>
<dbReference type="AlphaFoldDB" id="A0A1B1UQM8"/>
<sequence length="170" mass="19075">MLYLLDANVLITAHTLYYPVDSVPEFWSWLAHQGAAGKLKIPIENFEEVKDGGTDDEKDLLFAWISDKDVRDAIVFDAQSDPATVADVISRGYAPDLTEDELLTLGRDPFLISYALASPKDRCVVTTEVSKPKRVRQNRHIPDVCNTLGVLWCDTFKMTKALGFKTGWKP</sequence>
<organism evidence="1 2">
    <name type="scientific">Bradyrhizobium icense</name>
    <dbReference type="NCBI Taxonomy" id="1274631"/>
    <lineage>
        <taxon>Bacteria</taxon>
        <taxon>Pseudomonadati</taxon>
        <taxon>Pseudomonadota</taxon>
        <taxon>Alphaproteobacteria</taxon>
        <taxon>Hyphomicrobiales</taxon>
        <taxon>Nitrobacteraceae</taxon>
        <taxon>Bradyrhizobium</taxon>
    </lineage>
</organism>
<accession>A0A1B1UQM8</accession>
<dbReference type="GO" id="GO:0003677">
    <property type="term" value="F:DNA binding"/>
    <property type="evidence" value="ECO:0007669"/>
    <property type="project" value="UniProtKB-KW"/>
</dbReference>
<keyword evidence="2" id="KW-1185">Reference proteome</keyword>
<protein>
    <submittedName>
        <fullName evidence="1">DNA-binding protein</fullName>
    </submittedName>
</protein>
<name>A0A1B1UQM8_9BRAD</name>
<gene>
    <name evidence="1" type="ORF">LMTR13_37780</name>
</gene>
<keyword evidence="1" id="KW-0238">DNA-binding</keyword>
<evidence type="ECO:0000313" key="1">
    <source>
        <dbReference type="EMBL" id="ANW05034.1"/>
    </source>
</evidence>
<dbReference type="Pfam" id="PF14367">
    <property type="entry name" value="DUF4411"/>
    <property type="match status" value="1"/>
</dbReference>
<dbReference type="RefSeq" id="WP_065732169.1">
    <property type="nucleotide sequence ID" value="NZ_CP016428.1"/>
</dbReference>
<dbReference type="Proteomes" id="UP000092839">
    <property type="component" value="Chromosome"/>
</dbReference>
<proteinExistence type="predicted"/>
<dbReference type="STRING" id="1274631.LMTR13_37780"/>